<feature type="compositionally biased region" description="Basic residues" evidence="1">
    <location>
        <begin position="18"/>
        <end position="47"/>
    </location>
</feature>
<evidence type="ECO:0000256" key="1">
    <source>
        <dbReference type="SAM" id="MobiDB-lite"/>
    </source>
</evidence>
<name>A0A3D9Z4V6_9HYPH</name>
<dbReference type="Gene3D" id="1.20.1220.12">
    <property type="entry name" value="Malate synthase, domain III"/>
    <property type="match status" value="1"/>
</dbReference>
<evidence type="ECO:0000313" key="2">
    <source>
        <dbReference type="EMBL" id="REF86189.1"/>
    </source>
</evidence>
<dbReference type="RefSeq" id="WP_115836753.1">
    <property type="nucleotide sequence ID" value="NZ_CP025086.1"/>
</dbReference>
<dbReference type="OrthoDB" id="9768429at2"/>
<feature type="region of interest" description="Disordered" evidence="1">
    <location>
        <begin position="1"/>
        <end position="108"/>
    </location>
</feature>
<dbReference type="Proteomes" id="UP000256900">
    <property type="component" value="Unassembled WGS sequence"/>
</dbReference>
<feature type="compositionally biased region" description="Basic residues" evidence="1">
    <location>
        <begin position="1"/>
        <end position="10"/>
    </location>
</feature>
<evidence type="ECO:0000313" key="3">
    <source>
        <dbReference type="Proteomes" id="UP000256900"/>
    </source>
</evidence>
<dbReference type="InterPro" id="IPR044856">
    <property type="entry name" value="Malate_synth_C_sf"/>
</dbReference>
<feature type="compositionally biased region" description="Low complexity" evidence="1">
    <location>
        <begin position="85"/>
        <end position="100"/>
    </location>
</feature>
<gene>
    <name evidence="2" type="ORF">DES32_2236</name>
</gene>
<dbReference type="AlphaFoldDB" id="A0A3D9Z4V6"/>
<proteinExistence type="predicted"/>
<sequence>MAKDKQKHGSKAPASRAGAKKRAAPAKTAKKPAAKKAAAKSSAKKSAAKPTVAKNITARKSVPIKTARVSKRALLPPLPPPPTSPLKAARSGARVVSRATAHSRSKSRKAGRALFEIPACTEIVLRQKLRLASPYVELWLAQRENVLAEIDGLTPEAAFVRIWQWLMLEATLEGGRVVITPDLVEKLFAEEMGRRPTA</sequence>
<comment type="caution">
    <text evidence="2">The sequence shown here is derived from an EMBL/GenBank/DDBJ whole genome shotgun (WGS) entry which is preliminary data.</text>
</comment>
<dbReference type="EMBL" id="QUMO01000003">
    <property type="protein sequence ID" value="REF86189.1"/>
    <property type="molecule type" value="Genomic_DNA"/>
</dbReference>
<keyword evidence="3" id="KW-1185">Reference proteome</keyword>
<reference evidence="2 3" key="1">
    <citation type="submission" date="2018-08" db="EMBL/GenBank/DDBJ databases">
        <title>Genomic Encyclopedia of Type Strains, Phase IV (KMG-IV): sequencing the most valuable type-strain genomes for metagenomic binning, comparative biology and taxonomic classification.</title>
        <authorList>
            <person name="Goeker M."/>
        </authorList>
    </citation>
    <scope>NUCLEOTIDE SEQUENCE [LARGE SCALE GENOMIC DNA]</scope>
    <source>
        <strain evidence="2 3">BW863</strain>
    </source>
</reference>
<protein>
    <submittedName>
        <fullName evidence="2">Uncharacterized protein</fullName>
    </submittedName>
</protein>
<accession>A0A3D9Z4V6</accession>
<organism evidence="2 3">
    <name type="scientific">Methylovirgula ligni</name>
    <dbReference type="NCBI Taxonomy" id="569860"/>
    <lineage>
        <taxon>Bacteria</taxon>
        <taxon>Pseudomonadati</taxon>
        <taxon>Pseudomonadota</taxon>
        <taxon>Alphaproteobacteria</taxon>
        <taxon>Hyphomicrobiales</taxon>
        <taxon>Beijerinckiaceae</taxon>
        <taxon>Methylovirgula</taxon>
    </lineage>
</organism>